<dbReference type="RefSeq" id="XP_065664332.1">
    <property type="nucleotide sequence ID" value="XM_065808260.1"/>
</dbReference>
<dbReference type="RefSeq" id="XP_065664330.1">
    <property type="nucleotide sequence ID" value="XM_065808258.1"/>
</dbReference>
<evidence type="ECO:0000313" key="6">
    <source>
        <dbReference type="RefSeq" id="XP_065664332.1"/>
    </source>
</evidence>
<feature type="signal peptide" evidence="1">
    <location>
        <begin position="1"/>
        <end position="16"/>
    </location>
</feature>
<dbReference type="RefSeq" id="XP_065664331.1">
    <property type="nucleotide sequence ID" value="XM_065808259.1"/>
</dbReference>
<protein>
    <submittedName>
        <fullName evidence="3">Uncharacterized protein LOC136086027</fullName>
    </submittedName>
    <submittedName>
        <fullName evidence="4">Uncharacterized protein LOC136086028</fullName>
    </submittedName>
    <submittedName>
        <fullName evidence="5">Uncharacterized protein LOC136086029</fullName>
    </submittedName>
    <submittedName>
        <fullName evidence="6">Uncharacterized protein LOC136086033</fullName>
    </submittedName>
</protein>
<evidence type="ECO:0000256" key="1">
    <source>
        <dbReference type="SAM" id="SignalP"/>
    </source>
</evidence>
<reference evidence="3 4" key="1">
    <citation type="submission" date="2025-05" db="UniProtKB">
        <authorList>
            <consortium name="RefSeq"/>
        </authorList>
    </citation>
    <scope>IDENTIFICATION</scope>
</reference>
<evidence type="ECO:0000313" key="3">
    <source>
        <dbReference type="RefSeq" id="XP_065664329.1"/>
    </source>
</evidence>
<sequence>MKKILGLVLLFAVTHCLEYLYKGEMEKLKKDNLIGVLSKLETSFAVSFTLKLNNFSDGFRSVLHLTTGENNEKYGDRIPGVWIYYKMLHVAFAINGNQNHYLFSKPLTLGEWTVFQIRQSVASGKTIFEVYVNFEKVYEVENLKPQEFKNVKVYAGDPWYEAQDGYIGNIVVFPLHAQTKNSLKNDAIKKKKFGPEF</sequence>
<evidence type="ECO:0000313" key="2">
    <source>
        <dbReference type="Proteomes" id="UP001652625"/>
    </source>
</evidence>
<keyword evidence="2" id="KW-1185">Reference proteome</keyword>
<gene>
    <name evidence="3" type="primary">LOC136086027</name>
    <name evidence="4" type="synonym">LOC136086028</name>
    <name evidence="5" type="synonym">LOC136086029</name>
    <name evidence="6" type="synonym">LOC136086033</name>
</gene>
<name>A0ABM4CR34_HYDVU</name>
<dbReference type="SUPFAM" id="SSF49899">
    <property type="entry name" value="Concanavalin A-like lectins/glucanases"/>
    <property type="match status" value="1"/>
</dbReference>
<dbReference type="InterPro" id="IPR013320">
    <property type="entry name" value="ConA-like_dom_sf"/>
</dbReference>
<dbReference type="GeneID" id="136086027"/>
<accession>A0ABM4CR34</accession>
<evidence type="ECO:0000313" key="5">
    <source>
        <dbReference type="RefSeq" id="XP_065664331.1"/>
    </source>
</evidence>
<proteinExistence type="predicted"/>
<feature type="chain" id="PRO_5045025971" evidence="1">
    <location>
        <begin position="17"/>
        <end position="197"/>
    </location>
</feature>
<organism evidence="2 3">
    <name type="scientific">Hydra vulgaris</name>
    <name type="common">Hydra</name>
    <name type="synonym">Hydra attenuata</name>
    <dbReference type="NCBI Taxonomy" id="6087"/>
    <lineage>
        <taxon>Eukaryota</taxon>
        <taxon>Metazoa</taxon>
        <taxon>Cnidaria</taxon>
        <taxon>Hydrozoa</taxon>
        <taxon>Hydroidolina</taxon>
        <taxon>Anthoathecata</taxon>
        <taxon>Aplanulata</taxon>
        <taxon>Hydridae</taxon>
        <taxon>Hydra</taxon>
    </lineage>
</organism>
<evidence type="ECO:0000313" key="4">
    <source>
        <dbReference type="RefSeq" id="XP_065664330.1"/>
    </source>
</evidence>
<keyword evidence="1" id="KW-0732">Signal</keyword>
<dbReference type="RefSeq" id="XP_065664329.1">
    <property type="nucleotide sequence ID" value="XM_065808257.1"/>
</dbReference>
<dbReference type="Proteomes" id="UP001652625">
    <property type="component" value="Chromosome 10"/>
</dbReference>